<proteinExistence type="predicted"/>
<organism evidence="1 2">
    <name type="scientific">Amycolatopsis roodepoortensis</name>
    <dbReference type="NCBI Taxonomy" id="700274"/>
    <lineage>
        <taxon>Bacteria</taxon>
        <taxon>Bacillati</taxon>
        <taxon>Actinomycetota</taxon>
        <taxon>Actinomycetes</taxon>
        <taxon>Pseudonocardiales</taxon>
        <taxon>Pseudonocardiaceae</taxon>
        <taxon>Amycolatopsis</taxon>
    </lineage>
</organism>
<keyword evidence="2" id="KW-1185">Reference proteome</keyword>
<sequence length="49" mass="5199">MAEDGVPAPVVGELAHETVQRTGQVHWLGAQHDPSFAILMDDLVTSQSG</sequence>
<evidence type="ECO:0000313" key="1">
    <source>
        <dbReference type="EMBL" id="MBE1579454.1"/>
    </source>
</evidence>
<dbReference type="Proteomes" id="UP000656548">
    <property type="component" value="Unassembled WGS sequence"/>
</dbReference>
<comment type="caution">
    <text evidence="1">The sequence shown here is derived from an EMBL/GenBank/DDBJ whole genome shotgun (WGS) entry which is preliminary data.</text>
</comment>
<accession>A0ABR9LFL5</accession>
<evidence type="ECO:0000313" key="2">
    <source>
        <dbReference type="Proteomes" id="UP000656548"/>
    </source>
</evidence>
<name>A0ABR9LFL5_9PSEU</name>
<gene>
    <name evidence="1" type="ORF">H4W30_006514</name>
</gene>
<reference evidence="1 2" key="1">
    <citation type="submission" date="2020-10" db="EMBL/GenBank/DDBJ databases">
        <title>Sequencing the genomes of 1000 actinobacteria strains.</title>
        <authorList>
            <person name="Klenk H.-P."/>
        </authorList>
    </citation>
    <scope>NUCLEOTIDE SEQUENCE [LARGE SCALE GENOMIC DNA]</scope>
    <source>
        <strain evidence="1 2">DSM 46661</strain>
    </source>
</reference>
<protein>
    <submittedName>
        <fullName evidence="1">Uncharacterized protein</fullName>
    </submittedName>
</protein>
<dbReference type="EMBL" id="JADBEJ010000005">
    <property type="protein sequence ID" value="MBE1579454.1"/>
    <property type="molecule type" value="Genomic_DNA"/>
</dbReference>
<dbReference type="RefSeq" id="WP_157376277.1">
    <property type="nucleotide sequence ID" value="NZ_JADBEJ010000005.1"/>
</dbReference>